<protein>
    <submittedName>
        <fullName evidence="1">Uncharacterized protein</fullName>
    </submittedName>
</protein>
<dbReference type="EMBL" id="MT753151">
    <property type="protein sequence ID" value="UCC70383.1"/>
    <property type="molecule type" value="Genomic_RNA"/>
</dbReference>
<accession>A0A8K1MP38</accession>
<organism evidence="1">
    <name type="scientific">Hammarskog picorna-like virus</name>
    <dbReference type="NCBI Taxonomy" id="2665417"/>
    <lineage>
        <taxon>Viruses</taxon>
        <taxon>Riboviria</taxon>
        <taxon>Orthornavirae</taxon>
        <taxon>Pisuviricota</taxon>
        <taxon>Pisoniviricetes</taxon>
        <taxon>Picornavirales</taxon>
    </lineage>
</organism>
<reference evidence="1" key="1">
    <citation type="submission" date="2020-07" db="EMBL/GenBank/DDBJ databases">
        <authorList>
            <person name="Ternovoy V.A."/>
            <person name="Shvalov A.N."/>
            <person name="Loktev V.B."/>
        </authorList>
    </citation>
    <scope>NUCLEOTIDE SEQUENCE</scope>
    <source>
        <strain evidence="1">Koltsovo/HPLV/2019</strain>
    </source>
</reference>
<evidence type="ECO:0000313" key="1">
    <source>
        <dbReference type="EMBL" id="UCC70383.1"/>
    </source>
</evidence>
<proteinExistence type="predicted"/>
<sequence>MHLLLLSRRGLLWNILLERILKDLELQEIMYTRTNSYIVNNPTTFGPSRPTYSNSSVLLNGTYNKSHDFANANALNFSSGGYGVPPPPYQEVPMAQTAKNMEVPEAAQSTRIASGISGATTMGIGLGLAGLDSAANDFVNARIENQARTGTGPNGHAFDAMAHAQNQVSVNNAHEAFRSSALMLGSALGPEGLIGAGVLSAADYAVQALTAPSENTTNSTSGDMVNASNIT</sequence>
<name>A0A8K1MP38_9VIRU</name>